<name>A0A383B8Y9_9ZZZZ</name>
<sequence length="112" mass="12444">MPRIAEMISDRPWVGVGIAGSIAMLLAGLFGYLNAAWGYALFLLAGGFWGISISVAGIYIFSTAFESRRLQQICKIALFAGVWFYLYSIAAFGGFFSHETFLGRIELRWVLF</sequence>
<accession>A0A383B8Y9</accession>
<keyword evidence="1" id="KW-1133">Transmembrane helix</keyword>
<dbReference type="AlphaFoldDB" id="A0A383B8Y9"/>
<reference evidence="2" key="1">
    <citation type="submission" date="2018-05" db="EMBL/GenBank/DDBJ databases">
        <authorList>
            <person name="Lanie J.A."/>
            <person name="Ng W.-L."/>
            <person name="Kazmierczak K.M."/>
            <person name="Andrzejewski T.M."/>
            <person name="Davidsen T.M."/>
            <person name="Wayne K.J."/>
            <person name="Tettelin H."/>
            <person name="Glass J.I."/>
            <person name="Rusch D."/>
            <person name="Podicherti R."/>
            <person name="Tsui H.-C.T."/>
            <person name="Winkler M.E."/>
        </authorList>
    </citation>
    <scope>NUCLEOTIDE SEQUENCE</scope>
</reference>
<evidence type="ECO:0000313" key="2">
    <source>
        <dbReference type="EMBL" id="SVE15905.1"/>
    </source>
</evidence>
<protein>
    <submittedName>
        <fullName evidence="2">Uncharacterized protein</fullName>
    </submittedName>
</protein>
<feature type="transmembrane region" description="Helical" evidence="1">
    <location>
        <begin position="73"/>
        <end position="96"/>
    </location>
</feature>
<organism evidence="2">
    <name type="scientific">marine metagenome</name>
    <dbReference type="NCBI Taxonomy" id="408172"/>
    <lineage>
        <taxon>unclassified sequences</taxon>
        <taxon>metagenomes</taxon>
        <taxon>ecological metagenomes</taxon>
    </lineage>
</organism>
<keyword evidence="1" id="KW-0812">Transmembrane</keyword>
<evidence type="ECO:0000256" key="1">
    <source>
        <dbReference type="SAM" id="Phobius"/>
    </source>
</evidence>
<dbReference type="EMBL" id="UINC01198100">
    <property type="protein sequence ID" value="SVE15905.1"/>
    <property type="molecule type" value="Genomic_DNA"/>
</dbReference>
<feature type="transmembrane region" description="Helical" evidence="1">
    <location>
        <begin position="12"/>
        <end position="33"/>
    </location>
</feature>
<proteinExistence type="predicted"/>
<gene>
    <name evidence="2" type="ORF">METZ01_LOCUS468759</name>
</gene>
<feature type="transmembrane region" description="Helical" evidence="1">
    <location>
        <begin position="39"/>
        <end position="61"/>
    </location>
</feature>
<keyword evidence="1" id="KW-0472">Membrane</keyword>
<feature type="non-terminal residue" evidence="2">
    <location>
        <position position="112"/>
    </location>
</feature>